<dbReference type="GO" id="GO:0009361">
    <property type="term" value="C:succinate-CoA ligase complex (ADP-forming)"/>
    <property type="evidence" value="ECO:0007669"/>
    <property type="project" value="TreeGrafter"/>
</dbReference>
<protein>
    <recommendedName>
        <fullName evidence="1">CoA-binding domain-containing protein</fullName>
    </recommendedName>
</protein>
<reference evidence="2" key="1">
    <citation type="journal article" date="2014" name="Front. Microbiol.">
        <title>High frequency of phylogenetically diverse reductive dehalogenase-homologous genes in deep subseafloor sedimentary metagenomes.</title>
        <authorList>
            <person name="Kawai M."/>
            <person name="Futagami T."/>
            <person name="Toyoda A."/>
            <person name="Takaki Y."/>
            <person name="Nishi S."/>
            <person name="Hori S."/>
            <person name="Arai W."/>
            <person name="Tsubouchi T."/>
            <person name="Morono Y."/>
            <person name="Uchiyama I."/>
            <person name="Ito T."/>
            <person name="Fujiyama A."/>
            <person name="Inagaki F."/>
            <person name="Takami H."/>
        </authorList>
    </citation>
    <scope>NUCLEOTIDE SEQUENCE</scope>
    <source>
        <strain evidence="2">Expedition CK06-06</strain>
    </source>
</reference>
<dbReference type="EMBL" id="BARS01037296">
    <property type="protein sequence ID" value="GAG24696.1"/>
    <property type="molecule type" value="Genomic_DNA"/>
</dbReference>
<gene>
    <name evidence="2" type="ORF">S01H1_57200</name>
</gene>
<dbReference type="Pfam" id="PF02629">
    <property type="entry name" value="CoA_binding"/>
    <property type="match status" value="1"/>
</dbReference>
<name>X0XIB3_9ZZZZ</name>
<dbReference type="InterPro" id="IPR016102">
    <property type="entry name" value="Succinyl-CoA_synth-like"/>
</dbReference>
<feature type="non-terminal residue" evidence="2">
    <location>
        <position position="1"/>
    </location>
</feature>
<dbReference type="InterPro" id="IPR003781">
    <property type="entry name" value="CoA-bd"/>
</dbReference>
<dbReference type="GO" id="GO:0006099">
    <property type="term" value="P:tricarboxylic acid cycle"/>
    <property type="evidence" value="ECO:0007669"/>
    <property type="project" value="TreeGrafter"/>
</dbReference>
<dbReference type="GO" id="GO:0005829">
    <property type="term" value="C:cytosol"/>
    <property type="evidence" value="ECO:0007669"/>
    <property type="project" value="TreeGrafter"/>
</dbReference>
<sequence length="257" mass="27388">DQQGLLVMGPDCGTAIIAGVSIGFANSIRRGKIGVVGVTGTGLQEFTSLIHQAGLGISHAIGTGSRDLSDEIGGLSAFKALELLEGDPKTELIVLISKPPGLKTLESLVKRLNRCPKPIVTCILGTRQFRNKLKLKKNIVSTDTIADAAIKAAAIVEGKSIKLPGISVTNFLDRIKKEKKFLATNQRYLRGIFAGGTFCYQAQQLMAVGGLQIHSNVPLAGMIKLTDPTTSIANSMVDMGEDYFTQSSPHPMIDSRL</sequence>
<dbReference type="PANTHER" id="PTHR11117">
    <property type="entry name" value="SUCCINYL-COA LIGASE SUBUNIT ALPHA"/>
    <property type="match status" value="1"/>
</dbReference>
<organism evidence="2">
    <name type="scientific">marine sediment metagenome</name>
    <dbReference type="NCBI Taxonomy" id="412755"/>
    <lineage>
        <taxon>unclassified sequences</taxon>
        <taxon>metagenomes</taxon>
        <taxon>ecological metagenomes</taxon>
    </lineage>
</organism>
<dbReference type="Gene3D" id="3.40.50.261">
    <property type="entry name" value="Succinyl-CoA synthetase domains"/>
    <property type="match status" value="2"/>
</dbReference>
<feature type="domain" description="CoA-binding" evidence="1">
    <location>
        <begin position="31"/>
        <end position="94"/>
    </location>
</feature>
<dbReference type="AlphaFoldDB" id="X0XIB3"/>
<evidence type="ECO:0000259" key="1">
    <source>
        <dbReference type="Pfam" id="PF02629"/>
    </source>
</evidence>
<feature type="non-terminal residue" evidence="2">
    <location>
        <position position="257"/>
    </location>
</feature>
<dbReference type="GO" id="GO:0004775">
    <property type="term" value="F:succinate-CoA ligase (ADP-forming) activity"/>
    <property type="evidence" value="ECO:0007669"/>
    <property type="project" value="TreeGrafter"/>
</dbReference>
<evidence type="ECO:0000313" key="2">
    <source>
        <dbReference type="EMBL" id="GAG24696.1"/>
    </source>
</evidence>
<dbReference type="PANTHER" id="PTHR11117:SF24">
    <property type="entry name" value="PROTEIN FDRA"/>
    <property type="match status" value="1"/>
</dbReference>
<dbReference type="GO" id="GO:0004776">
    <property type="term" value="F:succinate-CoA ligase (GDP-forming) activity"/>
    <property type="evidence" value="ECO:0007669"/>
    <property type="project" value="TreeGrafter"/>
</dbReference>
<comment type="caution">
    <text evidence="2">The sequence shown here is derived from an EMBL/GenBank/DDBJ whole genome shotgun (WGS) entry which is preliminary data.</text>
</comment>
<accession>X0XIB3</accession>
<dbReference type="SUPFAM" id="SSF52210">
    <property type="entry name" value="Succinyl-CoA synthetase domains"/>
    <property type="match status" value="1"/>
</dbReference>
<proteinExistence type="predicted"/>